<name>A0A1Y6D5F5_9GAMM</name>
<evidence type="ECO:0000313" key="1">
    <source>
        <dbReference type="EMBL" id="SMF96093.1"/>
    </source>
</evidence>
<organism evidence="1 2">
    <name type="scientific">Methylomagnum ishizawai</name>
    <dbReference type="NCBI Taxonomy" id="1760988"/>
    <lineage>
        <taxon>Bacteria</taxon>
        <taxon>Pseudomonadati</taxon>
        <taxon>Pseudomonadota</taxon>
        <taxon>Gammaproteobacteria</taxon>
        <taxon>Methylococcales</taxon>
        <taxon>Methylococcaceae</taxon>
        <taxon>Methylomagnum</taxon>
    </lineage>
</organism>
<sequence>MQSVYIESSVISYITARPSRDIVVAARQAITIEWWNEYKSSFETFISELVLQEIASGDTVAANNRLAIVENIPILEATERAKALAEVLLSAQAVPASSTEDALHIAIAAVQNIDFLLTWNFKHINNANTRDKIAKIIRQFDYKSPILCSPEELINER</sequence>
<accession>A0A1Y6D5F5</accession>
<dbReference type="CDD" id="cd18687">
    <property type="entry name" value="PIN_VapC-like"/>
    <property type="match status" value="1"/>
</dbReference>
<dbReference type="Proteomes" id="UP000192923">
    <property type="component" value="Unassembled WGS sequence"/>
</dbReference>
<dbReference type="OrthoDB" id="5625074at2"/>
<evidence type="ECO:0000313" key="2">
    <source>
        <dbReference type="Proteomes" id="UP000192923"/>
    </source>
</evidence>
<dbReference type="Gene3D" id="3.40.50.1010">
    <property type="entry name" value="5'-nuclease"/>
    <property type="match status" value="1"/>
</dbReference>
<gene>
    <name evidence="1" type="ORF">SAMN02949497_3476</name>
</gene>
<dbReference type="STRING" id="1760988.SAMN02949497_3476"/>
<evidence type="ECO:0008006" key="3">
    <source>
        <dbReference type="Google" id="ProtNLM"/>
    </source>
</evidence>
<dbReference type="InterPro" id="IPR029060">
    <property type="entry name" value="PIN-like_dom_sf"/>
</dbReference>
<proteinExistence type="predicted"/>
<protein>
    <recommendedName>
        <fullName evidence="3">PIN domain-containing protein</fullName>
    </recommendedName>
</protein>
<keyword evidence="2" id="KW-1185">Reference proteome</keyword>
<dbReference type="AlphaFoldDB" id="A0A1Y6D5F5"/>
<reference evidence="1 2" key="1">
    <citation type="submission" date="2016-12" db="EMBL/GenBank/DDBJ databases">
        <authorList>
            <person name="Song W.-J."/>
            <person name="Kurnit D.M."/>
        </authorList>
    </citation>
    <scope>NUCLEOTIDE SEQUENCE [LARGE SCALE GENOMIC DNA]</scope>
    <source>
        <strain evidence="1 2">175</strain>
    </source>
</reference>
<dbReference type="SUPFAM" id="SSF88723">
    <property type="entry name" value="PIN domain-like"/>
    <property type="match status" value="1"/>
</dbReference>
<dbReference type="EMBL" id="FXAM01000001">
    <property type="protein sequence ID" value="SMF96093.1"/>
    <property type="molecule type" value="Genomic_DNA"/>
</dbReference>